<feature type="signal peptide" evidence="1">
    <location>
        <begin position="1"/>
        <end position="24"/>
    </location>
</feature>
<accession>A0AAU9CME3</accession>
<reference evidence="3" key="1">
    <citation type="journal article" date="2024" name="Int. J. Syst. Evol. Microbiol.">
        <title>Methylomarinovum tepidoasis sp. nov., a moderately thermophilic methanotroph of the family Methylothermaceae isolated from a deep-sea hydrothermal field.</title>
        <authorList>
            <person name="Hirayama H."/>
            <person name="Takaki Y."/>
            <person name="Abe M."/>
            <person name="Miyazaki M."/>
            <person name="Uematsu K."/>
            <person name="Matsui Y."/>
            <person name="Takai K."/>
        </authorList>
    </citation>
    <scope>NUCLEOTIDE SEQUENCE [LARGE SCALE GENOMIC DNA]</scope>
    <source>
        <strain evidence="3">IT-9</strain>
    </source>
</reference>
<evidence type="ECO:0000313" key="2">
    <source>
        <dbReference type="EMBL" id="BCX81038.1"/>
    </source>
</evidence>
<dbReference type="Proteomes" id="UP001321825">
    <property type="component" value="Chromosome"/>
</dbReference>
<proteinExistence type="predicted"/>
<dbReference type="KEGG" id="mcau:MIT9_P0616"/>
<name>A0AAU9CME3_9GAMM</name>
<organism evidence="2 3">
    <name type="scientific">Methylomarinovum caldicuralii</name>
    <dbReference type="NCBI Taxonomy" id="438856"/>
    <lineage>
        <taxon>Bacteria</taxon>
        <taxon>Pseudomonadati</taxon>
        <taxon>Pseudomonadota</taxon>
        <taxon>Gammaproteobacteria</taxon>
        <taxon>Methylococcales</taxon>
        <taxon>Methylothermaceae</taxon>
        <taxon>Methylomarinovum</taxon>
    </lineage>
</organism>
<dbReference type="EMBL" id="AP024714">
    <property type="protein sequence ID" value="BCX81038.1"/>
    <property type="molecule type" value="Genomic_DNA"/>
</dbReference>
<feature type="chain" id="PRO_5043627903" evidence="1">
    <location>
        <begin position="25"/>
        <end position="496"/>
    </location>
</feature>
<keyword evidence="3" id="KW-1185">Reference proteome</keyword>
<sequence>MKLSIWNRTLAIAGILLISPSTHATLLTLSQSPLFLTSPASANVLIDMSVETPMGGAAYADQQGNPPGCSGRITKGGGEVGACYFPDYTYLGIFDPDKCYVYSSGQFNPDSAASSHTCSGGKWSGNFLNWATMTAIDMFIWTMTGGNRIVDSPTETVLERARAQNNISWYPIKYVADGSGATPWTGELYITNHSVGGYRFKVGTRRGESQKGRFNVKVKVCDPSKGLEANCNKYTDSATGNTVYKPEGFIQKYAETMRFGVFSYTNDNSKARDGGVLRAPMRYVGEKKIDNSGNVVANTTREINPATGQIYQNPLGEAGGWSGVINYINRFHYDGYKSYDPIGEMFYEAIRYFKNLAPTPEYASGAPGGSFPIYTTWNDPIQFSCQKNFIVAINDANPWLDKKLPGTFFTCDKAGKTGLPGSFQAGDCGEPSNPDTSIDVAALTQQVGEMEGLHTTWTQDNASGSDTVGYVYGTARDSRVRSCRASMRQPLLRMRK</sequence>
<protein>
    <submittedName>
        <fullName evidence="2">Type IV pilus assembly protein PilY1</fullName>
    </submittedName>
</protein>
<dbReference type="RefSeq" id="WP_317705978.1">
    <property type="nucleotide sequence ID" value="NZ_AP024714.1"/>
</dbReference>
<dbReference type="AlphaFoldDB" id="A0AAU9CME3"/>
<evidence type="ECO:0000313" key="3">
    <source>
        <dbReference type="Proteomes" id="UP001321825"/>
    </source>
</evidence>
<gene>
    <name evidence="2" type="ORF">MIT9_P0616</name>
</gene>
<keyword evidence="1" id="KW-0732">Signal</keyword>
<evidence type="ECO:0000256" key="1">
    <source>
        <dbReference type="SAM" id="SignalP"/>
    </source>
</evidence>